<reference evidence="3" key="2">
    <citation type="submission" date="2023-01" db="EMBL/GenBank/DDBJ databases">
        <title>Human gut microbiome strain richness.</title>
        <authorList>
            <person name="Chen-Liaw A."/>
        </authorList>
    </citation>
    <scope>NUCLEOTIDE SEQUENCE</scope>
    <source>
        <strain evidence="3">B1_m1001713B170214d0_201011</strain>
    </source>
</reference>
<dbReference type="EMBL" id="JAINVB010000001">
    <property type="protein sequence ID" value="MCK0086156.1"/>
    <property type="molecule type" value="Genomic_DNA"/>
</dbReference>
<accession>A0AAW5F1J0</accession>
<keyword evidence="1" id="KW-1133">Transmembrane helix</keyword>
<comment type="caution">
    <text evidence="2">The sequence shown here is derived from an EMBL/GenBank/DDBJ whole genome shotgun (WGS) entry which is preliminary data.</text>
</comment>
<keyword evidence="1" id="KW-0812">Transmembrane</keyword>
<dbReference type="AlphaFoldDB" id="A0AAW5F1J0"/>
<feature type="transmembrane region" description="Helical" evidence="1">
    <location>
        <begin position="78"/>
        <end position="95"/>
    </location>
</feature>
<evidence type="ECO:0000313" key="3">
    <source>
        <dbReference type="EMBL" id="MDB2000930.1"/>
    </source>
</evidence>
<evidence type="ECO:0000313" key="4">
    <source>
        <dbReference type="Proteomes" id="UP001203136"/>
    </source>
</evidence>
<evidence type="ECO:0000256" key="1">
    <source>
        <dbReference type="SAM" id="Phobius"/>
    </source>
</evidence>
<dbReference type="GeneID" id="57970727"/>
<dbReference type="Pfam" id="PF07155">
    <property type="entry name" value="ECF-ribofla_trS"/>
    <property type="match status" value="1"/>
</dbReference>
<dbReference type="Proteomes" id="UP001203136">
    <property type="component" value="Unassembled WGS sequence"/>
</dbReference>
<dbReference type="InterPro" id="IPR009825">
    <property type="entry name" value="ECF_substrate-spec-like"/>
</dbReference>
<proteinExistence type="predicted"/>
<name>A0AAW5F1J0_CLOSY</name>
<keyword evidence="1" id="KW-0472">Membrane</keyword>
<feature type="transmembrane region" description="Helical" evidence="1">
    <location>
        <begin position="175"/>
        <end position="194"/>
    </location>
</feature>
<feature type="transmembrane region" description="Helical" evidence="1">
    <location>
        <begin position="131"/>
        <end position="155"/>
    </location>
</feature>
<dbReference type="RefSeq" id="WP_003510608.1">
    <property type="nucleotide sequence ID" value="NZ_BAABZD010000004.1"/>
</dbReference>
<gene>
    <name evidence="2" type="ORF">K5I21_09785</name>
    <name evidence="3" type="ORF">PM006_12030</name>
</gene>
<sequence length="204" mass="21808">MNNERTMNTHREGSAAGRREVHSNVMSVVMTAFFAAVIFLGIQSFRIPLPAAVGTPFLHFGHIFVMLSIVCLGGKRSAVSGVLGLIIFDILNGYLHAIPNVFVSTIIKCLFVGAVFSVMKRRAAGERKKEYMAAVICAALYGITNIAVDFVWSVAELVLLGSTLSAAVAAEVMSIPATIINAGFTVIGIALLYIPVSSAYRRIG</sequence>
<organism evidence="2 4">
    <name type="scientific">Clostridium symbiosum</name>
    <name type="common">Bacteroides symbiosus</name>
    <dbReference type="NCBI Taxonomy" id="1512"/>
    <lineage>
        <taxon>Bacteria</taxon>
        <taxon>Bacillati</taxon>
        <taxon>Bacillota</taxon>
        <taxon>Clostridia</taxon>
        <taxon>Lachnospirales</taxon>
        <taxon>Lachnospiraceae</taxon>
        <taxon>Otoolea</taxon>
    </lineage>
</organism>
<protein>
    <submittedName>
        <fullName evidence="2">ECF transporter S component</fullName>
    </submittedName>
</protein>
<dbReference type="Proteomes" id="UP001300871">
    <property type="component" value="Unassembled WGS sequence"/>
</dbReference>
<dbReference type="EMBL" id="JAQLGM010000028">
    <property type="protein sequence ID" value="MDB2000930.1"/>
    <property type="molecule type" value="Genomic_DNA"/>
</dbReference>
<feature type="transmembrane region" description="Helical" evidence="1">
    <location>
        <begin position="51"/>
        <end position="71"/>
    </location>
</feature>
<reference evidence="2" key="1">
    <citation type="journal article" date="2022" name="Cell Host Microbe">
        <title>Colonization of the live biotherapeutic product VE303 and modulation of the microbiota and metabolites in healthy volunteers.</title>
        <authorList>
            <person name="Dsouza M."/>
            <person name="Menon R."/>
            <person name="Crossette E."/>
            <person name="Bhattarai S.K."/>
            <person name="Schneider J."/>
            <person name="Kim Y.G."/>
            <person name="Reddy S."/>
            <person name="Caballero S."/>
            <person name="Felix C."/>
            <person name="Cornacchione L."/>
            <person name="Hendrickson J."/>
            <person name="Watson A.R."/>
            <person name="Minot S.S."/>
            <person name="Greenfield N."/>
            <person name="Schopf L."/>
            <person name="Szabady R."/>
            <person name="Patarroyo J."/>
            <person name="Smith W."/>
            <person name="Harrison P."/>
            <person name="Kuijper E.J."/>
            <person name="Kelly C.P."/>
            <person name="Olle B."/>
            <person name="Bobilev D."/>
            <person name="Silber J.L."/>
            <person name="Bucci V."/>
            <person name="Roberts B."/>
            <person name="Faith J."/>
            <person name="Norman J.M."/>
        </authorList>
    </citation>
    <scope>NUCLEOTIDE SEQUENCE</scope>
    <source>
        <strain evidence="2">VE303-04</strain>
    </source>
</reference>
<evidence type="ECO:0000313" key="2">
    <source>
        <dbReference type="EMBL" id="MCK0086156.1"/>
    </source>
</evidence>
<dbReference type="GO" id="GO:0016020">
    <property type="term" value="C:membrane"/>
    <property type="evidence" value="ECO:0007669"/>
    <property type="project" value="InterPro"/>
</dbReference>
<feature type="transmembrane region" description="Helical" evidence="1">
    <location>
        <begin position="21"/>
        <end position="45"/>
    </location>
</feature>
<dbReference type="Gene3D" id="1.10.1760.20">
    <property type="match status" value="1"/>
</dbReference>
<feature type="transmembrane region" description="Helical" evidence="1">
    <location>
        <begin position="101"/>
        <end position="119"/>
    </location>
</feature>